<comment type="caution">
    <text evidence="2">The sequence shown here is derived from an EMBL/GenBank/DDBJ whole genome shotgun (WGS) entry which is preliminary data.</text>
</comment>
<evidence type="ECO:0000313" key="2">
    <source>
        <dbReference type="EMBL" id="CAA7055282.1"/>
    </source>
</evidence>
<dbReference type="PANTHER" id="PTHR24414">
    <property type="entry name" value="F-BOX/KELCH-REPEAT PROTEIN SKIP4"/>
    <property type="match status" value="1"/>
</dbReference>
<dbReference type="Pfam" id="PF25210">
    <property type="entry name" value="Kelch_FKB95"/>
    <property type="match status" value="1"/>
</dbReference>
<evidence type="ECO:0000259" key="1">
    <source>
        <dbReference type="Pfam" id="PF25210"/>
    </source>
</evidence>
<dbReference type="InterPro" id="IPR050354">
    <property type="entry name" value="F-box/kelch-repeat_ARATH"/>
</dbReference>
<dbReference type="PANTHER" id="PTHR24414:SF184">
    <property type="entry name" value="GALACTOSE OXIDASE_KELCH REPEAT SUPERFAMILY PROTEIN"/>
    <property type="match status" value="1"/>
</dbReference>
<name>A0A6D2L5P1_9BRAS</name>
<dbReference type="Proteomes" id="UP000467841">
    <property type="component" value="Unassembled WGS sequence"/>
</dbReference>
<protein>
    <recommendedName>
        <fullName evidence="1">FKB95-like N-terminal Kelch domain-containing protein</fullName>
    </recommendedName>
</protein>
<reference evidence="2" key="1">
    <citation type="submission" date="2020-01" db="EMBL/GenBank/DDBJ databases">
        <authorList>
            <person name="Mishra B."/>
        </authorList>
    </citation>
    <scope>NUCLEOTIDE SEQUENCE [LARGE SCALE GENOMIC DNA]</scope>
</reference>
<dbReference type="OrthoDB" id="1099573at2759"/>
<dbReference type="EMBL" id="CACVBM020001607">
    <property type="protein sequence ID" value="CAA7055282.1"/>
    <property type="molecule type" value="Genomic_DNA"/>
</dbReference>
<dbReference type="AlphaFoldDB" id="A0A6D2L5P1"/>
<sequence>MDNAFFSGIVKGLEGLPEISADYKNVKLVRHGGNMLVLWDEFVGRKENMVWCAEISLERCSNEEIWGKVEWFDWVLTVPKSYVFMYALSATF</sequence>
<proteinExistence type="predicted"/>
<evidence type="ECO:0000313" key="3">
    <source>
        <dbReference type="Proteomes" id="UP000467841"/>
    </source>
</evidence>
<accession>A0A6D2L5P1</accession>
<dbReference type="InterPro" id="IPR057499">
    <property type="entry name" value="Kelch_FKB95"/>
</dbReference>
<keyword evidence="3" id="KW-1185">Reference proteome</keyword>
<feature type="domain" description="FKB95-like N-terminal Kelch" evidence="1">
    <location>
        <begin position="9"/>
        <end position="76"/>
    </location>
</feature>
<gene>
    <name evidence="2" type="ORF">MERR_LOCUS42518</name>
</gene>
<organism evidence="2 3">
    <name type="scientific">Microthlaspi erraticum</name>
    <dbReference type="NCBI Taxonomy" id="1685480"/>
    <lineage>
        <taxon>Eukaryota</taxon>
        <taxon>Viridiplantae</taxon>
        <taxon>Streptophyta</taxon>
        <taxon>Embryophyta</taxon>
        <taxon>Tracheophyta</taxon>
        <taxon>Spermatophyta</taxon>
        <taxon>Magnoliopsida</taxon>
        <taxon>eudicotyledons</taxon>
        <taxon>Gunneridae</taxon>
        <taxon>Pentapetalae</taxon>
        <taxon>rosids</taxon>
        <taxon>malvids</taxon>
        <taxon>Brassicales</taxon>
        <taxon>Brassicaceae</taxon>
        <taxon>Coluteocarpeae</taxon>
        <taxon>Microthlaspi</taxon>
    </lineage>
</organism>